<keyword evidence="3" id="KW-1185">Reference proteome</keyword>
<dbReference type="Gene3D" id="2.60.40.10">
    <property type="entry name" value="Immunoglobulins"/>
    <property type="match status" value="1"/>
</dbReference>
<dbReference type="GO" id="GO:0008237">
    <property type="term" value="F:metallopeptidase activity"/>
    <property type="evidence" value="ECO:0007669"/>
    <property type="project" value="InterPro"/>
</dbReference>
<evidence type="ECO:0000259" key="1">
    <source>
        <dbReference type="Pfam" id="PF20009"/>
    </source>
</evidence>
<dbReference type="InterPro" id="IPR024079">
    <property type="entry name" value="MetalloPept_cat_dom_sf"/>
</dbReference>
<feature type="domain" description="GEVED" evidence="1">
    <location>
        <begin position="422"/>
        <end position="499"/>
    </location>
</feature>
<sequence>MTQAVQLRLANGQPVAALTYVPIRPHILRRSNGTDGYSLTSLNNVLALTNNYYRSAGIQFFFSGNSPDYVDDDNLYNAFVIGVSETTIANRNATNALNQYYVQAFDGDNTGGYAYYPSNNVASTQSFIRVGSDADLGNRLIPHELGHNFNLLHTFDNETGYETVAGDNCARTGDLVCDTPADPYGRTDLPDAAMTCVMGCPSVYTCTITEPGTGAHYHPSPTNIMSYYFPCTHDLTAGQYERMANGLALRQSHTAYSLNAASTPVSPVTNLSAALVNARVVLNWTDNATNEMGYFVERSITSDSTGFTFAGGVAPNATSFTDLDAPLAATVYYRIRPSNSTGDLSQVLIFHTPFCQPVYTYGCQDYATGLGSVQFDGQVLSQNSGCSLSGVGQFTTLAPPVVPGASYTFTITPINRVNALRLTVWADVNRNGSFSDPGEQIYETPASTTAVITAGITIPANAKPGRFPIRIISLAGSSTNPADPCGNYSYGEAENYQLTVLPCLPKTVRNGNWHDPSVWSCGRVPVAGEAITVQHIITVSAVAQAQRISLTAGGQLVYASSGLLQLN</sequence>
<dbReference type="Pfam" id="PF20009">
    <property type="entry name" value="GEVED"/>
    <property type="match status" value="1"/>
</dbReference>
<comment type="caution">
    <text evidence="2">The sequence shown here is derived from an EMBL/GenBank/DDBJ whole genome shotgun (WGS) entry which is preliminary data.</text>
</comment>
<gene>
    <name evidence="2" type="ORF">CLV58_107115</name>
</gene>
<protein>
    <recommendedName>
        <fullName evidence="1">GEVED domain-containing protein</fullName>
    </recommendedName>
</protein>
<organism evidence="2 3">
    <name type="scientific">Spirosoma oryzae</name>
    <dbReference type="NCBI Taxonomy" id="1469603"/>
    <lineage>
        <taxon>Bacteria</taxon>
        <taxon>Pseudomonadati</taxon>
        <taxon>Bacteroidota</taxon>
        <taxon>Cytophagia</taxon>
        <taxon>Cytophagales</taxon>
        <taxon>Cytophagaceae</taxon>
        <taxon>Spirosoma</taxon>
    </lineage>
</organism>
<name>A0A2T0T302_9BACT</name>
<dbReference type="SUPFAM" id="SSF55486">
    <property type="entry name" value="Metalloproteases ('zincins'), catalytic domain"/>
    <property type="match status" value="1"/>
</dbReference>
<dbReference type="InterPro" id="IPR045474">
    <property type="entry name" value="GEVED"/>
</dbReference>
<dbReference type="Proteomes" id="UP000238375">
    <property type="component" value="Unassembled WGS sequence"/>
</dbReference>
<dbReference type="InterPro" id="IPR036116">
    <property type="entry name" value="FN3_sf"/>
</dbReference>
<evidence type="ECO:0000313" key="2">
    <source>
        <dbReference type="EMBL" id="PRY40021.1"/>
    </source>
</evidence>
<reference evidence="2 3" key="1">
    <citation type="submission" date="2018-03" db="EMBL/GenBank/DDBJ databases">
        <title>Genomic Encyclopedia of Archaeal and Bacterial Type Strains, Phase II (KMG-II): from individual species to whole genera.</title>
        <authorList>
            <person name="Goeker M."/>
        </authorList>
    </citation>
    <scope>NUCLEOTIDE SEQUENCE [LARGE SCALE GENOMIC DNA]</scope>
    <source>
        <strain evidence="2 3">DSM 28354</strain>
    </source>
</reference>
<dbReference type="Gene3D" id="3.40.390.10">
    <property type="entry name" value="Collagenase (Catalytic Domain)"/>
    <property type="match status" value="1"/>
</dbReference>
<evidence type="ECO:0000313" key="3">
    <source>
        <dbReference type="Proteomes" id="UP000238375"/>
    </source>
</evidence>
<dbReference type="AlphaFoldDB" id="A0A2T0T302"/>
<proteinExistence type="predicted"/>
<dbReference type="InterPro" id="IPR013783">
    <property type="entry name" value="Ig-like_fold"/>
</dbReference>
<dbReference type="EMBL" id="PVTE01000007">
    <property type="protein sequence ID" value="PRY40021.1"/>
    <property type="molecule type" value="Genomic_DNA"/>
</dbReference>
<dbReference type="SUPFAM" id="SSF49265">
    <property type="entry name" value="Fibronectin type III"/>
    <property type="match status" value="1"/>
</dbReference>
<accession>A0A2T0T302</accession>